<gene>
    <name evidence="1" type="ORF">Pint_13353</name>
</gene>
<protein>
    <submittedName>
        <fullName evidence="1">Uncharacterized protein</fullName>
    </submittedName>
</protein>
<proteinExistence type="predicted"/>
<reference evidence="2" key="1">
    <citation type="journal article" date="2023" name="G3 (Bethesda)">
        <title>Genome assembly and association tests identify interacting loci associated with vigor, precocity, and sex in interspecific pistachio rootstocks.</title>
        <authorList>
            <person name="Palmer W."/>
            <person name="Jacygrad E."/>
            <person name="Sagayaradj S."/>
            <person name="Cavanaugh K."/>
            <person name="Han R."/>
            <person name="Bertier L."/>
            <person name="Beede B."/>
            <person name="Kafkas S."/>
            <person name="Golino D."/>
            <person name="Preece J."/>
            <person name="Michelmore R."/>
        </authorList>
    </citation>
    <scope>NUCLEOTIDE SEQUENCE [LARGE SCALE GENOMIC DNA]</scope>
</reference>
<name>A0ACC0Y826_9ROSI</name>
<accession>A0ACC0Y826</accession>
<evidence type="ECO:0000313" key="1">
    <source>
        <dbReference type="EMBL" id="KAJ0030488.1"/>
    </source>
</evidence>
<evidence type="ECO:0000313" key="2">
    <source>
        <dbReference type="Proteomes" id="UP001163603"/>
    </source>
</evidence>
<dbReference type="Proteomes" id="UP001163603">
    <property type="component" value="Chromosome 8"/>
</dbReference>
<dbReference type="EMBL" id="CM047743">
    <property type="protein sequence ID" value="KAJ0030488.1"/>
    <property type="molecule type" value="Genomic_DNA"/>
</dbReference>
<organism evidence="1 2">
    <name type="scientific">Pistacia integerrima</name>
    <dbReference type="NCBI Taxonomy" id="434235"/>
    <lineage>
        <taxon>Eukaryota</taxon>
        <taxon>Viridiplantae</taxon>
        <taxon>Streptophyta</taxon>
        <taxon>Embryophyta</taxon>
        <taxon>Tracheophyta</taxon>
        <taxon>Spermatophyta</taxon>
        <taxon>Magnoliopsida</taxon>
        <taxon>eudicotyledons</taxon>
        <taxon>Gunneridae</taxon>
        <taxon>Pentapetalae</taxon>
        <taxon>rosids</taxon>
        <taxon>malvids</taxon>
        <taxon>Sapindales</taxon>
        <taxon>Anacardiaceae</taxon>
        <taxon>Pistacia</taxon>
    </lineage>
</organism>
<keyword evidence="2" id="KW-1185">Reference proteome</keyword>
<comment type="caution">
    <text evidence="1">The sequence shown here is derived from an EMBL/GenBank/DDBJ whole genome shotgun (WGS) entry which is preliminary data.</text>
</comment>
<sequence>MNTANPSIPEAILYWYEHGIEIKRSGKNKDILEEVRNYLKSAGWTFWYKTKGLREELRCTSPTGRNYISLRMACKGYMEERGLVVEDIIAARNKKLNLASQSLDGPPPPLHSNGNDAIDGKTLLSDSNKVNSRSVAISWLIDNNLVLPKSKVHYLGVNGPLAKGQIDRDGIKCDCCNQVFTLSKFEAHAGSKKHRPAANIFLDDGRSLSDCQRQMFENNEIRRFEKKQHNAIENDKLCFEKKQHKAMENDKLCSVCRSEGELIFCSNCPSSFHKRCLGLKDIANGNWFCPSCSCGICSKRKFEENTGHSHSKGEEIICICDQCQHNFHMGCLRKSRGTVKSKNSQNKWFCSDRCERVSYHLHQLLGRLFPLGRDGLTCRLLKPGYQNPSDSDKMGSLMENQKKLILALNVMHECFEPIKEASTGRDLFEEVIMNRGSDLKRLNFRGFYTMVSERNEEVISVANFRVYGKVAEIPIVATRLQYRKKGMCRLQMNVLERLLVALGVERLVLPAIPDNLNMWISKFEFSKMTDSEKLQYLNYAFLDFQDAIMCQKSLMKTSPVKFWSV</sequence>